<dbReference type="HOGENOM" id="CLU_834208_0_0_1"/>
<proteinExistence type="predicted"/>
<feature type="region of interest" description="Disordered" evidence="1">
    <location>
        <begin position="129"/>
        <end position="179"/>
    </location>
</feature>
<dbReference type="Proteomes" id="UP000002497">
    <property type="component" value="Unassembled WGS sequence"/>
</dbReference>
<accession>E9DK68</accession>
<feature type="compositionally biased region" description="Low complexity" evidence="1">
    <location>
        <begin position="139"/>
        <end position="155"/>
    </location>
</feature>
<protein>
    <submittedName>
        <fullName evidence="2">Uncharacterized protein</fullName>
    </submittedName>
</protein>
<dbReference type="OrthoDB" id="4507207at2759"/>
<dbReference type="AlphaFoldDB" id="E9DK68"/>
<reference evidence="3" key="1">
    <citation type="journal article" date="2010" name="Genome Res.">
        <title>Population genomic sequencing of Coccidioides fungi reveals recent hybridization and transposon control.</title>
        <authorList>
            <person name="Neafsey D.E."/>
            <person name="Barker B.M."/>
            <person name="Sharpton T.J."/>
            <person name="Stajich J.E."/>
            <person name="Park D.J."/>
            <person name="Whiston E."/>
            <person name="Hung C.-Y."/>
            <person name="McMahan C."/>
            <person name="White J."/>
            <person name="Sykes S."/>
            <person name="Heiman D."/>
            <person name="Young S."/>
            <person name="Zeng Q."/>
            <person name="Abouelleil A."/>
            <person name="Aftuck L."/>
            <person name="Bessette D."/>
            <person name="Brown A."/>
            <person name="FitzGerald M."/>
            <person name="Lui A."/>
            <person name="Macdonald J.P."/>
            <person name="Priest M."/>
            <person name="Orbach M.J."/>
            <person name="Galgiani J.N."/>
            <person name="Kirkland T.N."/>
            <person name="Cole G.T."/>
            <person name="Birren B.W."/>
            <person name="Henn M.R."/>
            <person name="Taylor J.W."/>
            <person name="Rounsley S.D."/>
        </authorList>
    </citation>
    <scope>NUCLEOTIDE SEQUENCE [LARGE SCALE GENOMIC DNA]</scope>
    <source>
        <strain evidence="3">RMSCC 757 / Silveira</strain>
    </source>
</reference>
<dbReference type="EMBL" id="GL636536">
    <property type="protein sequence ID" value="EFW13184.1"/>
    <property type="molecule type" value="Genomic_DNA"/>
</dbReference>
<organism evidence="3">
    <name type="scientific">Coccidioides posadasii (strain RMSCC 757 / Silveira)</name>
    <name type="common">Valley fever fungus</name>
    <dbReference type="NCBI Taxonomy" id="443226"/>
    <lineage>
        <taxon>Eukaryota</taxon>
        <taxon>Fungi</taxon>
        <taxon>Dikarya</taxon>
        <taxon>Ascomycota</taxon>
        <taxon>Pezizomycotina</taxon>
        <taxon>Eurotiomycetes</taxon>
        <taxon>Eurotiomycetidae</taxon>
        <taxon>Onygenales</taxon>
        <taxon>Onygenaceae</taxon>
        <taxon>Coccidioides</taxon>
    </lineage>
</organism>
<name>E9DK68_COCPS</name>
<feature type="region of interest" description="Disordered" evidence="1">
    <location>
        <begin position="1"/>
        <end position="21"/>
    </location>
</feature>
<evidence type="ECO:0000313" key="3">
    <source>
        <dbReference type="Proteomes" id="UP000002497"/>
    </source>
</evidence>
<dbReference type="VEuPathDB" id="FungiDB:CPSG_10217"/>
<evidence type="ECO:0000313" key="2">
    <source>
        <dbReference type="EMBL" id="EFW13184.1"/>
    </source>
</evidence>
<gene>
    <name evidence="2" type="ORF">CPSG_10217</name>
</gene>
<reference evidence="3" key="2">
    <citation type="submission" date="2010-03" db="EMBL/GenBank/DDBJ databases">
        <title>The genome sequence of Coccidioides posadasii strain Silveira.</title>
        <authorList>
            <consortium name="The Broad Institute Genome Sequencing Center for Infectious Disease"/>
            <person name="Neafsey D."/>
            <person name="Orbach M."/>
            <person name="Henn M.R."/>
            <person name="Cole G.T."/>
            <person name="Galgiani J."/>
            <person name="Gardner M.J."/>
            <person name="Kirkland T.N."/>
            <person name="Taylor J.W."/>
            <person name="Young S.K."/>
            <person name="Zeng Q."/>
            <person name="Koehrsen M."/>
            <person name="Alvarado L."/>
            <person name="Berlin A."/>
            <person name="Borenstein D."/>
            <person name="Chapman S.B."/>
            <person name="Chen Z."/>
            <person name="Engels R."/>
            <person name="Freedman E."/>
            <person name="Gellesch M."/>
            <person name="Goldberg J."/>
            <person name="Griggs A."/>
            <person name="Gujja S."/>
            <person name="Heilman E."/>
            <person name="Heiman D."/>
            <person name="Howarth C."/>
            <person name="Jen D."/>
            <person name="Larson L."/>
            <person name="Mehta T."/>
            <person name="Neiman D."/>
            <person name="Park D."/>
            <person name="Pearson M."/>
            <person name="Richards J."/>
            <person name="Roberts A."/>
            <person name="Saif S."/>
            <person name="Shea T."/>
            <person name="Shenoy N."/>
            <person name="Sisk P."/>
            <person name="Stolte C."/>
            <person name="Sykes S."/>
            <person name="Walk T."/>
            <person name="White J."/>
            <person name="Yandava C."/>
            <person name="Haas B."/>
            <person name="Nusbaum C."/>
            <person name="Birren B."/>
        </authorList>
    </citation>
    <scope>NUCLEOTIDE SEQUENCE [LARGE SCALE GENOMIC DNA]</scope>
    <source>
        <strain evidence="3">RMSCC 757 / Silveira</strain>
    </source>
</reference>
<evidence type="ECO:0000256" key="1">
    <source>
        <dbReference type="SAM" id="MobiDB-lite"/>
    </source>
</evidence>
<keyword evidence="3" id="KW-1185">Reference proteome</keyword>
<sequence>MVNGNSFNNWKDREGKRSNQNKVSDYQRDDLRWLLGIIREMAFLIYHKCSFHPVSPAKISPISRFWLRHFRFNVIPAHSLQFLHTASTLVKHSSQHGLWAAMQNTLDTVPVECGSSEPPGMIKEGLLESESDEMEHESPPSSAESSSSEDGLSSPGTSGPRSHHGPFLPTNTVESTEEDNTLAQELVAQLQTHHGCSTEAHAASEPLSMPTVSLSQMASWECPDVLEHASMSSYPIQWDTILPVHQHQRLYSGISASVEPLAHEEVPPRPATIDLEGDTMLMPASLHAMIDIDSTGGLASSLAVAREGFQWKANWSLMSNLKSSLHLDPISVQ</sequence>
<dbReference type="STRING" id="443226.E9DK68"/>